<keyword evidence="2" id="KW-0732">Signal</keyword>
<proteinExistence type="predicted"/>
<sequence>MKMLFAAALLVAGPAVAQTAQPTPNANPGTANTGPTLAQPPAKAPALPGATAKPKPVVAPPQVSRNAPINGVLTLFGNERCPTNQNGEEIVVCVRRSAQEQYRVPKELREFVVTPENASWATKAQGTLDAGSGVNTIGSCSAVGAGGATGCFGQRVRESRLENKTRAAEVPVLP</sequence>
<feature type="region of interest" description="Disordered" evidence="1">
    <location>
        <begin position="19"/>
        <end position="63"/>
    </location>
</feature>
<dbReference type="AlphaFoldDB" id="A0A2W4YVZ5"/>
<dbReference type="Proteomes" id="UP000249555">
    <property type="component" value="Unassembled WGS sequence"/>
</dbReference>
<organism evidence="3 4">
    <name type="scientific">Sphingomonas taxi</name>
    <dbReference type="NCBI Taxonomy" id="1549858"/>
    <lineage>
        <taxon>Bacteria</taxon>
        <taxon>Pseudomonadati</taxon>
        <taxon>Pseudomonadota</taxon>
        <taxon>Alphaproteobacteria</taxon>
        <taxon>Sphingomonadales</taxon>
        <taxon>Sphingomonadaceae</taxon>
        <taxon>Sphingomonas</taxon>
    </lineage>
</organism>
<evidence type="ECO:0008006" key="5">
    <source>
        <dbReference type="Google" id="ProtNLM"/>
    </source>
</evidence>
<feature type="compositionally biased region" description="Low complexity" evidence="1">
    <location>
        <begin position="35"/>
        <end position="56"/>
    </location>
</feature>
<protein>
    <recommendedName>
        <fullName evidence="5">DUF3617 domain-containing protein</fullName>
    </recommendedName>
</protein>
<feature type="chain" id="PRO_5016056926" description="DUF3617 domain-containing protein" evidence="2">
    <location>
        <begin position="18"/>
        <end position="174"/>
    </location>
</feature>
<feature type="compositionally biased region" description="Polar residues" evidence="1">
    <location>
        <begin position="19"/>
        <end position="34"/>
    </location>
</feature>
<evidence type="ECO:0000256" key="1">
    <source>
        <dbReference type="SAM" id="MobiDB-lite"/>
    </source>
</evidence>
<reference evidence="3 4" key="1">
    <citation type="submission" date="2017-08" db="EMBL/GenBank/DDBJ databases">
        <title>Infants hospitalized years apart are colonized by the same room-sourced microbial strains.</title>
        <authorList>
            <person name="Brooks B."/>
            <person name="Olm M.R."/>
            <person name="Firek B.A."/>
            <person name="Baker R."/>
            <person name="Thomas B.C."/>
            <person name="Morowitz M.J."/>
            <person name="Banfield J.F."/>
        </authorList>
    </citation>
    <scope>NUCLEOTIDE SEQUENCE [LARGE SCALE GENOMIC DNA]</scope>
    <source>
        <strain evidence="3">S2_018_000_R3_119</strain>
    </source>
</reference>
<comment type="caution">
    <text evidence="3">The sequence shown here is derived from an EMBL/GenBank/DDBJ whole genome shotgun (WGS) entry which is preliminary data.</text>
</comment>
<feature type="signal peptide" evidence="2">
    <location>
        <begin position="1"/>
        <end position="17"/>
    </location>
</feature>
<accession>A0A2W4YVZ5</accession>
<name>A0A2W4YVZ5_9SPHN</name>
<evidence type="ECO:0000256" key="2">
    <source>
        <dbReference type="SAM" id="SignalP"/>
    </source>
</evidence>
<dbReference type="EMBL" id="QFMX01000006">
    <property type="protein sequence ID" value="PZO74250.1"/>
    <property type="molecule type" value="Genomic_DNA"/>
</dbReference>
<evidence type="ECO:0000313" key="4">
    <source>
        <dbReference type="Proteomes" id="UP000249555"/>
    </source>
</evidence>
<evidence type="ECO:0000313" key="3">
    <source>
        <dbReference type="EMBL" id="PZO74250.1"/>
    </source>
</evidence>
<gene>
    <name evidence="3" type="ORF">DI640_07715</name>
</gene>